<dbReference type="GO" id="GO:1990385">
    <property type="term" value="C:meiotic spindle midzone"/>
    <property type="evidence" value="ECO:0007669"/>
    <property type="project" value="TreeGrafter"/>
</dbReference>
<feature type="region of interest" description="Disordered" evidence="7">
    <location>
        <begin position="302"/>
        <end position="326"/>
    </location>
</feature>
<evidence type="ECO:0000313" key="9">
    <source>
        <dbReference type="EMBL" id="NXA18373.1"/>
    </source>
</evidence>
<dbReference type="GO" id="GO:0030496">
    <property type="term" value="C:midbody"/>
    <property type="evidence" value="ECO:0007669"/>
    <property type="project" value="TreeGrafter"/>
</dbReference>
<dbReference type="Pfam" id="PF03941">
    <property type="entry name" value="INCENP_ARK-bind"/>
    <property type="match status" value="1"/>
</dbReference>
<evidence type="ECO:0000256" key="5">
    <source>
        <dbReference type="ARBA" id="ARBA00023212"/>
    </source>
</evidence>
<dbReference type="PANTHER" id="PTHR13142">
    <property type="entry name" value="INNER CENTROMERE PROTEIN"/>
    <property type="match status" value="1"/>
</dbReference>
<feature type="non-terminal residue" evidence="9">
    <location>
        <position position="382"/>
    </location>
</feature>
<dbReference type="GO" id="GO:0051310">
    <property type="term" value="P:metaphase chromosome alignment"/>
    <property type="evidence" value="ECO:0007669"/>
    <property type="project" value="TreeGrafter"/>
</dbReference>
<dbReference type="GO" id="GO:0000776">
    <property type="term" value="C:kinetochore"/>
    <property type="evidence" value="ECO:0007669"/>
    <property type="project" value="TreeGrafter"/>
</dbReference>
<keyword evidence="4" id="KW-0963">Cytoplasm</keyword>
<dbReference type="Proteomes" id="UP000587655">
    <property type="component" value="Unassembled WGS sequence"/>
</dbReference>
<dbReference type="PANTHER" id="PTHR13142:SF3">
    <property type="entry name" value="INNER CENTROMERE PROTEIN ARK-BINDING DOMAIN-CONTAINING PROTEIN"/>
    <property type="match status" value="1"/>
</dbReference>
<proteinExistence type="inferred from homology"/>
<dbReference type="GO" id="GO:0051257">
    <property type="term" value="P:meiotic spindle midzone assembly"/>
    <property type="evidence" value="ECO:0007669"/>
    <property type="project" value="TreeGrafter"/>
</dbReference>
<name>A0A7K7TN99_9CHAR</name>
<gene>
    <name evidence="9" type="primary">Incenp_0</name>
    <name evidence="9" type="ORF">IBISTR_R02616</name>
</gene>
<dbReference type="InterPro" id="IPR005635">
    <property type="entry name" value="Inner_centromere_prot_ARK-bd"/>
</dbReference>
<dbReference type="GO" id="GO:0032133">
    <property type="term" value="C:chromosome passenger complex"/>
    <property type="evidence" value="ECO:0007669"/>
    <property type="project" value="TreeGrafter"/>
</dbReference>
<organism evidence="9 10">
    <name type="scientific">Ibidorhyncha struthersii</name>
    <dbReference type="NCBI Taxonomy" id="425643"/>
    <lineage>
        <taxon>Eukaryota</taxon>
        <taxon>Metazoa</taxon>
        <taxon>Chordata</taxon>
        <taxon>Craniata</taxon>
        <taxon>Vertebrata</taxon>
        <taxon>Euteleostomi</taxon>
        <taxon>Archelosauria</taxon>
        <taxon>Archosauria</taxon>
        <taxon>Dinosauria</taxon>
        <taxon>Saurischia</taxon>
        <taxon>Theropoda</taxon>
        <taxon>Coelurosauria</taxon>
        <taxon>Aves</taxon>
        <taxon>Neognathae</taxon>
        <taxon>Neoaves</taxon>
        <taxon>Charadriiformes</taxon>
        <taxon>Charadriidae</taxon>
        <taxon>Ibidorhyncha</taxon>
    </lineage>
</organism>
<evidence type="ECO:0000256" key="1">
    <source>
        <dbReference type="ARBA" id="ARBA00004123"/>
    </source>
</evidence>
<keyword evidence="10" id="KW-1185">Reference proteome</keyword>
<comment type="caution">
    <text evidence="9">The sequence shown here is derived from an EMBL/GenBank/DDBJ whole genome shotgun (WGS) entry which is preliminary data.</text>
</comment>
<keyword evidence="6" id="KW-0539">Nucleus</keyword>
<evidence type="ECO:0000256" key="6">
    <source>
        <dbReference type="ARBA" id="ARBA00023242"/>
    </source>
</evidence>
<feature type="compositionally biased region" description="Acidic residues" evidence="7">
    <location>
        <begin position="308"/>
        <end position="317"/>
    </location>
</feature>
<comment type="similarity">
    <text evidence="3">Belongs to the INCENP family.</text>
</comment>
<evidence type="ECO:0000256" key="3">
    <source>
        <dbReference type="ARBA" id="ARBA00010042"/>
    </source>
</evidence>
<comment type="subcellular location">
    <subcellularLocation>
        <location evidence="2">Cytoplasm</location>
        <location evidence="2">Cytoskeleton</location>
        <location evidence="2">Spindle</location>
    </subcellularLocation>
    <subcellularLocation>
        <location evidence="1">Nucleus</location>
    </subcellularLocation>
</comment>
<evidence type="ECO:0000256" key="2">
    <source>
        <dbReference type="ARBA" id="ARBA00004186"/>
    </source>
</evidence>
<dbReference type="GO" id="GO:0005634">
    <property type="term" value="C:nucleus"/>
    <property type="evidence" value="ECO:0007669"/>
    <property type="project" value="UniProtKB-SubCell"/>
</dbReference>
<evidence type="ECO:0000313" key="10">
    <source>
        <dbReference type="Proteomes" id="UP000587655"/>
    </source>
</evidence>
<accession>A0A7K7TN99</accession>
<feature type="region of interest" description="Disordered" evidence="7">
    <location>
        <begin position="26"/>
        <end position="123"/>
    </location>
</feature>
<evidence type="ECO:0000256" key="4">
    <source>
        <dbReference type="ARBA" id="ARBA00022490"/>
    </source>
</evidence>
<feature type="non-terminal residue" evidence="9">
    <location>
        <position position="1"/>
    </location>
</feature>
<reference evidence="9 10" key="1">
    <citation type="submission" date="2019-09" db="EMBL/GenBank/DDBJ databases">
        <title>Bird 10,000 Genomes (B10K) Project - Family phase.</title>
        <authorList>
            <person name="Zhang G."/>
        </authorList>
    </citation>
    <scope>NUCLEOTIDE SEQUENCE [LARGE SCALE GENOMIC DNA]</scope>
    <source>
        <strain evidence="9">B10K-DU-030-25</strain>
    </source>
</reference>
<protein>
    <submittedName>
        <fullName evidence="9">INCE protein</fullName>
    </submittedName>
</protein>
<dbReference type="GO" id="GO:0000281">
    <property type="term" value="P:mitotic cytokinesis"/>
    <property type="evidence" value="ECO:0007669"/>
    <property type="project" value="TreeGrafter"/>
</dbReference>
<dbReference type="EMBL" id="VZSZ01001385">
    <property type="protein sequence ID" value="NXA18373.1"/>
    <property type="molecule type" value="Genomic_DNA"/>
</dbReference>
<evidence type="ECO:0000259" key="8">
    <source>
        <dbReference type="Pfam" id="PF03941"/>
    </source>
</evidence>
<feature type="domain" description="Inner centromere protein ARK-binding" evidence="8">
    <location>
        <begin position="306"/>
        <end position="362"/>
    </location>
</feature>
<evidence type="ECO:0000256" key="7">
    <source>
        <dbReference type="SAM" id="MobiDB-lite"/>
    </source>
</evidence>
<dbReference type="AlphaFoldDB" id="A0A7K7TN99"/>
<keyword evidence="5" id="KW-0206">Cytoskeleton</keyword>
<sequence length="382" mass="44451">IKNFIKCNTPTRPDLKSELISLQEKERQRLESLRKKQEAEEQRKKKVEEEKRRRQAEMKQKREERLRKALQARERVEQMEEEKKKRMEQKILQNDDKVRLSQGREEKVAEERSKKKLSKKHGEADTWKQKVLRVVRATLGPSCMVFFLLQEEDEVEQQEPLQKGREDEGKAKGKKVLELKNLVEQQQVEKVKERYWLDEENPKELHQLPGQEKSAKPPESIAGASNPWLKVVKVSMSPRDLVDLDLSKDRSCSVSESWVWGVFSAEDTEGLRTFLQGPQKIWLSSRGSLVVLLGSPKVNENDYGMDLNSDDSTDDENEPRKPVPAWADGSQLNQAISHQYYHSVNVDQIFGLIPRPKLEDIFGKSKPRYFKRTSSAVWHSAP</sequence>
<dbReference type="Gene3D" id="6.10.250.2990">
    <property type="match status" value="1"/>
</dbReference>
<feature type="compositionally biased region" description="Basic and acidic residues" evidence="7">
    <location>
        <begin position="26"/>
        <end position="113"/>
    </location>
</feature>
<feature type="region of interest" description="Disordered" evidence="7">
    <location>
        <begin position="202"/>
        <end position="222"/>
    </location>
</feature>